<evidence type="ECO:0000313" key="2">
    <source>
        <dbReference type="EMBL" id="KHN69264.1"/>
    </source>
</evidence>
<feature type="transmembrane region" description="Helical" evidence="1">
    <location>
        <begin position="148"/>
        <end position="169"/>
    </location>
</feature>
<dbReference type="GeneID" id="26262407"/>
<dbReference type="InParanoid" id="A0A0B2UJ88"/>
<protein>
    <recommendedName>
        <fullName evidence="4">Transmembrane protein</fullName>
    </recommendedName>
</protein>
<comment type="caution">
    <text evidence="2">The sequence shown here is derived from an EMBL/GenBank/DDBJ whole genome shotgun (WGS) entry which is preliminary data.</text>
</comment>
<sequence length="188" mass="22388">MNKLQIIQYPQKMEQEDEENIKNSQESSNYILFFLKTILWPVLIFIVCVWQILDRQSIQERIFIIPIMTLLILIAVSEIYSNFVSKDWICICMNVVAIIWYAYLIFKFISNKLVSNPDDTDLSFLLILFENLIRLMVSNMQFTNRFRFITYITVVTIYGRLILMIVRYIPKALEEERSDSNPKTSRMS</sequence>
<organism evidence="2 3">
    <name type="scientific">Ordospora colligata OC4</name>
    <dbReference type="NCBI Taxonomy" id="1354746"/>
    <lineage>
        <taxon>Eukaryota</taxon>
        <taxon>Fungi</taxon>
        <taxon>Fungi incertae sedis</taxon>
        <taxon>Microsporidia</taxon>
        <taxon>Ordosporidae</taxon>
        <taxon>Ordospora</taxon>
    </lineage>
</organism>
<name>A0A0B2UJ88_9MICR</name>
<gene>
    <name evidence="2" type="ORF">M896_091940</name>
</gene>
<proteinExistence type="predicted"/>
<evidence type="ECO:0000256" key="1">
    <source>
        <dbReference type="SAM" id="Phobius"/>
    </source>
</evidence>
<evidence type="ECO:0000313" key="3">
    <source>
        <dbReference type="Proteomes" id="UP000031056"/>
    </source>
</evidence>
<reference evidence="2 3" key="1">
    <citation type="journal article" date="2014" name="MBio">
        <title>The Ordospora colligata genome; evolution of extreme reduction in microsporidia and host-to-parasite horizontal gene transfer.</title>
        <authorList>
            <person name="Pombert J.-F."/>
            <person name="Haag K.L."/>
            <person name="Beidas S."/>
            <person name="Ebert D."/>
            <person name="Keeling P.J."/>
        </authorList>
    </citation>
    <scope>NUCLEOTIDE SEQUENCE [LARGE SCALE GENOMIC DNA]</scope>
    <source>
        <strain evidence="2 3">OC4</strain>
    </source>
</reference>
<keyword evidence="1" id="KW-0472">Membrane</keyword>
<evidence type="ECO:0008006" key="4">
    <source>
        <dbReference type="Google" id="ProtNLM"/>
    </source>
</evidence>
<feature type="transmembrane region" description="Helical" evidence="1">
    <location>
        <begin position="88"/>
        <end position="110"/>
    </location>
</feature>
<feature type="transmembrane region" description="Helical" evidence="1">
    <location>
        <begin position="30"/>
        <end position="50"/>
    </location>
</feature>
<accession>A0A0B2UJ88</accession>
<keyword evidence="3" id="KW-1185">Reference proteome</keyword>
<keyword evidence="1" id="KW-1133">Transmembrane helix</keyword>
<keyword evidence="1" id="KW-0812">Transmembrane</keyword>
<dbReference type="RefSeq" id="XP_014563306.1">
    <property type="nucleotide sequence ID" value="XM_014707820.1"/>
</dbReference>
<dbReference type="HOGENOM" id="CLU_1441462_0_0_1"/>
<dbReference type="AlphaFoldDB" id="A0A0B2UJ88"/>
<dbReference type="VEuPathDB" id="MicrosporidiaDB:M896_091940"/>
<dbReference type="Proteomes" id="UP000031056">
    <property type="component" value="Unassembled WGS sequence"/>
</dbReference>
<dbReference type="EMBL" id="JOKQ01000009">
    <property type="protein sequence ID" value="KHN69264.1"/>
    <property type="molecule type" value="Genomic_DNA"/>
</dbReference>
<feature type="transmembrane region" description="Helical" evidence="1">
    <location>
        <begin position="62"/>
        <end position="82"/>
    </location>
</feature>